<protein>
    <recommendedName>
        <fullName evidence="3">FAS1 domain-containing protein</fullName>
    </recommendedName>
</protein>
<dbReference type="RefSeq" id="WP_098192315.1">
    <property type="nucleotide sequence ID" value="NZ_CP023777.1"/>
</dbReference>
<dbReference type="OrthoDB" id="654858at2"/>
<dbReference type="Proteomes" id="UP000220133">
    <property type="component" value="Chromosome"/>
</dbReference>
<dbReference type="Gene3D" id="2.30.180.10">
    <property type="entry name" value="FAS1 domain"/>
    <property type="match status" value="1"/>
</dbReference>
<evidence type="ECO:0000313" key="1">
    <source>
        <dbReference type="EMBL" id="ATL45925.1"/>
    </source>
</evidence>
<reference evidence="1 2" key="1">
    <citation type="submission" date="2017-10" db="EMBL/GenBank/DDBJ databases">
        <title>Paenichitinophaga pekingensis gen. nov., sp. nov., isolated from activated sludge.</title>
        <authorList>
            <person name="Jin D."/>
            <person name="Kong X."/>
            <person name="Deng Y."/>
            <person name="Bai Z."/>
        </authorList>
    </citation>
    <scope>NUCLEOTIDE SEQUENCE [LARGE SCALE GENOMIC DNA]</scope>
    <source>
        <strain evidence="1 2">13</strain>
    </source>
</reference>
<accession>A0A291QPS6</accession>
<dbReference type="AlphaFoldDB" id="A0A291QPS6"/>
<dbReference type="PROSITE" id="PS51257">
    <property type="entry name" value="PROKAR_LIPOPROTEIN"/>
    <property type="match status" value="1"/>
</dbReference>
<evidence type="ECO:0000313" key="2">
    <source>
        <dbReference type="Proteomes" id="UP000220133"/>
    </source>
</evidence>
<evidence type="ECO:0008006" key="3">
    <source>
        <dbReference type="Google" id="ProtNLM"/>
    </source>
</evidence>
<sequence length="223" mass="25584">MKKRNALTGIAILSFALVGLFFSACQKDGGYYEFEKNPNVINSNIYEHLKSKVGVYDSMVYLIDRLGLERIFRSNKLTVFAIPNASFETALYNLNVLRQSEGKEKLYLADLDRENLDTLFCRYVIPGSFTTDSVASFVDGRNFNSLKYNQEMNMQLYVQPASGFEDGGPKYIIYSDTKQSFYIVRWVRTNTSAMDTYLSNGVLHTLASDHEFGFDEFITRFNR</sequence>
<dbReference type="EMBL" id="CP023777">
    <property type="protein sequence ID" value="ATL45925.1"/>
    <property type="molecule type" value="Genomic_DNA"/>
</dbReference>
<dbReference type="InterPro" id="IPR036378">
    <property type="entry name" value="FAS1_dom_sf"/>
</dbReference>
<proteinExistence type="predicted"/>
<organism evidence="1 2">
    <name type="scientific">Chitinophaga caeni</name>
    <dbReference type="NCBI Taxonomy" id="2029983"/>
    <lineage>
        <taxon>Bacteria</taxon>
        <taxon>Pseudomonadati</taxon>
        <taxon>Bacteroidota</taxon>
        <taxon>Chitinophagia</taxon>
        <taxon>Chitinophagales</taxon>
        <taxon>Chitinophagaceae</taxon>
        <taxon>Chitinophaga</taxon>
    </lineage>
</organism>
<dbReference type="KEGG" id="cbae:COR50_01410"/>
<name>A0A291QPS6_9BACT</name>
<gene>
    <name evidence="1" type="ORF">COR50_01410</name>
</gene>
<keyword evidence="2" id="KW-1185">Reference proteome</keyword>